<evidence type="ECO:0000313" key="3">
    <source>
        <dbReference type="Proteomes" id="UP000240987"/>
    </source>
</evidence>
<dbReference type="OrthoDB" id="5600341at2"/>
<comment type="caution">
    <text evidence="2">The sequence shown here is derived from an EMBL/GenBank/DDBJ whole genome shotgun (WGS) entry which is preliminary data.</text>
</comment>
<dbReference type="PANTHER" id="PTHR35535">
    <property type="entry name" value="HEAT SHOCK PROTEIN HSLJ"/>
    <property type="match status" value="1"/>
</dbReference>
<dbReference type="RefSeq" id="WP_107245078.1">
    <property type="nucleotide sequence ID" value="NZ_PYMJ01000036.1"/>
</dbReference>
<dbReference type="EMBL" id="PYMJ01000036">
    <property type="protein sequence ID" value="PSU45098.1"/>
    <property type="molecule type" value="Genomic_DNA"/>
</dbReference>
<dbReference type="PROSITE" id="PS51257">
    <property type="entry name" value="PROKAR_LIPOPROTEIN"/>
    <property type="match status" value="1"/>
</dbReference>
<proteinExistence type="predicted"/>
<feature type="domain" description="DUF306" evidence="1">
    <location>
        <begin position="29"/>
        <end position="136"/>
    </location>
</feature>
<keyword evidence="3" id="KW-1185">Reference proteome</keyword>
<gene>
    <name evidence="2" type="ORF">C9J12_24350</name>
</gene>
<dbReference type="InterPro" id="IPR038670">
    <property type="entry name" value="HslJ-like_sf"/>
</dbReference>
<name>A0A2T3J8M2_9GAMM</name>
<organism evidence="2 3">
    <name type="scientific">Photobacterium frigidiphilum</name>
    <dbReference type="NCBI Taxonomy" id="264736"/>
    <lineage>
        <taxon>Bacteria</taxon>
        <taxon>Pseudomonadati</taxon>
        <taxon>Pseudomonadota</taxon>
        <taxon>Gammaproteobacteria</taxon>
        <taxon>Vibrionales</taxon>
        <taxon>Vibrionaceae</taxon>
        <taxon>Photobacterium</taxon>
    </lineage>
</organism>
<dbReference type="InterPro" id="IPR053147">
    <property type="entry name" value="Hsp_HslJ-like"/>
</dbReference>
<accession>A0A2T3J8M2</accession>
<dbReference type="Proteomes" id="UP000240987">
    <property type="component" value="Unassembled WGS sequence"/>
</dbReference>
<dbReference type="PANTHER" id="PTHR35535:SF1">
    <property type="entry name" value="HEAT SHOCK PROTEIN HSLJ"/>
    <property type="match status" value="1"/>
</dbReference>
<dbReference type="AlphaFoldDB" id="A0A2T3J8M2"/>
<reference evidence="2 3" key="1">
    <citation type="submission" date="2018-01" db="EMBL/GenBank/DDBJ databases">
        <title>Whole genome sequencing of Histamine producing bacteria.</title>
        <authorList>
            <person name="Butler K."/>
        </authorList>
    </citation>
    <scope>NUCLEOTIDE SEQUENCE [LARGE SCALE GENOMIC DNA]</scope>
    <source>
        <strain evidence="2 3">JCM 12947</strain>
    </source>
</reference>
<dbReference type="Gene3D" id="2.40.128.270">
    <property type="match status" value="1"/>
</dbReference>
<evidence type="ECO:0000259" key="1">
    <source>
        <dbReference type="Pfam" id="PF03724"/>
    </source>
</evidence>
<protein>
    <submittedName>
        <fullName evidence="2">Heat-shock protein HslJ</fullName>
    </submittedName>
</protein>
<dbReference type="Pfam" id="PF03724">
    <property type="entry name" value="META"/>
    <property type="match status" value="1"/>
</dbReference>
<evidence type="ECO:0000313" key="2">
    <source>
        <dbReference type="EMBL" id="PSU45098.1"/>
    </source>
</evidence>
<sequence length="147" mass="16478">MRKWLLASIFTPLLLAGCEDSEQIGFSSKNLQQNWVLTNIDGKEITIKEPRVIPNMAIDSDLKVSGFGGCNRFFGQAEVKDNKFKIDTLSSTKMACIQDDQATTESVMTVSLQEWSSIALENDVLTLTSEQHILTFMPEDILEDNDQ</sequence>
<dbReference type="InterPro" id="IPR005184">
    <property type="entry name" value="DUF306_Meta_HslJ"/>
</dbReference>